<evidence type="ECO:0000313" key="2">
    <source>
        <dbReference type="EMBL" id="RDE95109.1"/>
    </source>
</evidence>
<dbReference type="PANTHER" id="PTHR30354">
    <property type="entry name" value="GNT FAMILY GLUCONATE TRANSPORTER"/>
    <property type="match status" value="1"/>
</dbReference>
<protein>
    <submittedName>
        <fullName evidence="2">GntP family permease</fullName>
    </submittedName>
</protein>
<organism evidence="2 3">
    <name type="scientific">Haemophilus parainfluenzae</name>
    <dbReference type="NCBI Taxonomy" id="729"/>
    <lineage>
        <taxon>Bacteria</taxon>
        <taxon>Pseudomonadati</taxon>
        <taxon>Pseudomonadota</taxon>
        <taxon>Gammaproteobacteria</taxon>
        <taxon>Pasteurellales</taxon>
        <taxon>Pasteurellaceae</taxon>
        <taxon>Haemophilus</taxon>
    </lineage>
</organism>
<evidence type="ECO:0000256" key="1">
    <source>
        <dbReference type="SAM" id="Phobius"/>
    </source>
</evidence>
<feature type="transmembrane region" description="Helical" evidence="1">
    <location>
        <begin position="347"/>
        <end position="369"/>
    </location>
</feature>
<dbReference type="Proteomes" id="UP000253910">
    <property type="component" value="Unassembled WGS sequence"/>
</dbReference>
<feature type="transmembrane region" description="Helical" evidence="1">
    <location>
        <begin position="215"/>
        <end position="236"/>
    </location>
</feature>
<dbReference type="Pfam" id="PF02447">
    <property type="entry name" value="GntP_permease"/>
    <property type="match status" value="1"/>
</dbReference>
<feature type="transmembrane region" description="Helical" evidence="1">
    <location>
        <begin position="6"/>
        <end position="21"/>
    </location>
</feature>
<dbReference type="AlphaFoldDB" id="A0A369Z3K0"/>
<keyword evidence="1" id="KW-0812">Transmembrane</keyword>
<reference evidence="2 3" key="1">
    <citation type="submission" date="2018-05" db="EMBL/GenBank/DDBJ databases">
        <title>Draft Genome Sequences for a Diverse set of 7 Haemophilus Species.</title>
        <authorList>
            <person name="Nichols M."/>
            <person name="Topaz N."/>
            <person name="Wang X."/>
            <person name="Wang X."/>
            <person name="Boxrud D."/>
        </authorList>
    </citation>
    <scope>NUCLEOTIDE SEQUENCE [LARGE SCALE GENOMIC DNA]</scope>
    <source>
        <strain evidence="2 3">C2008001710</strain>
    </source>
</reference>
<dbReference type="InterPro" id="IPR003474">
    <property type="entry name" value="Glcn_transporter"/>
</dbReference>
<dbReference type="GO" id="GO:0005886">
    <property type="term" value="C:plasma membrane"/>
    <property type="evidence" value="ECO:0007669"/>
    <property type="project" value="TreeGrafter"/>
</dbReference>
<evidence type="ECO:0000313" key="3">
    <source>
        <dbReference type="Proteomes" id="UP000253910"/>
    </source>
</evidence>
<accession>A0A369Z3K0</accession>
<sequence>MTTVSSFGALAALIVAIFLILKKVSPVYGMLTGALIGGLVGGADLSETVNLMIGGAQGITTAVMRILAAGVLAGVLIESGAASTIAETITHKLGEARALLALALATLILTAVGVFIDVAVITVSPIALALARRTNLSKSAVLLAMIGGGKAGNLMSPNPNAIAAADTFHLPLTSVMVAGIIPGIFGLALTYFLAKRLKNKGSFVSEQESVAVDTQHLPSFLTALAAPLVAILLLTLRPLADIKVDPLIALPLGGLIGALCMGKLRHANSYAISGLGKMAPVAIMLLGTGALAGIIGNSGMKDVLIEGLKHSGLPPYILAPISGVLMSLATASTTAGTAVASNVFSSTLLELGVSSLAAAAMIHAGAIVFDNMPHGSFFHATGGSVNMNMKERLKLIPYESAIGLIMTVVSTLIFGVFY</sequence>
<feature type="transmembrane region" description="Helical" evidence="1">
    <location>
        <begin position="316"/>
        <end position="340"/>
    </location>
</feature>
<name>A0A369Z3K0_HAEPA</name>
<keyword evidence="1" id="KW-0472">Membrane</keyword>
<feature type="transmembrane region" description="Helical" evidence="1">
    <location>
        <begin position="248"/>
        <end position="266"/>
    </location>
</feature>
<feature type="transmembrane region" description="Helical" evidence="1">
    <location>
        <begin position="395"/>
        <end position="417"/>
    </location>
</feature>
<proteinExistence type="predicted"/>
<dbReference type="PANTHER" id="PTHR30354:SF23">
    <property type="entry name" value="GNTP FAMILY PERMEASE"/>
    <property type="match status" value="1"/>
</dbReference>
<keyword evidence="1" id="KW-1133">Transmembrane helix</keyword>
<feature type="transmembrane region" description="Helical" evidence="1">
    <location>
        <begin position="28"/>
        <end position="46"/>
    </location>
</feature>
<feature type="transmembrane region" description="Helical" evidence="1">
    <location>
        <begin position="66"/>
        <end position="86"/>
    </location>
</feature>
<dbReference type="RefSeq" id="WP_111315108.1">
    <property type="nucleotide sequence ID" value="NZ_QEPW01000004.1"/>
</dbReference>
<feature type="transmembrane region" description="Helical" evidence="1">
    <location>
        <begin position="278"/>
        <end position="296"/>
    </location>
</feature>
<feature type="transmembrane region" description="Helical" evidence="1">
    <location>
        <begin position="175"/>
        <end position="194"/>
    </location>
</feature>
<feature type="transmembrane region" description="Helical" evidence="1">
    <location>
        <begin position="98"/>
        <end position="131"/>
    </location>
</feature>
<dbReference type="GO" id="GO:0015128">
    <property type="term" value="F:gluconate transmembrane transporter activity"/>
    <property type="evidence" value="ECO:0007669"/>
    <property type="project" value="InterPro"/>
</dbReference>
<comment type="caution">
    <text evidence="2">The sequence shown here is derived from an EMBL/GenBank/DDBJ whole genome shotgun (WGS) entry which is preliminary data.</text>
</comment>
<dbReference type="EMBL" id="QEPW01000004">
    <property type="protein sequence ID" value="RDE95109.1"/>
    <property type="molecule type" value="Genomic_DNA"/>
</dbReference>
<gene>
    <name evidence="2" type="ORF">DPV87_03295</name>
</gene>